<dbReference type="Proteomes" id="UP000821866">
    <property type="component" value="Chromosome 3"/>
</dbReference>
<evidence type="ECO:0000313" key="1">
    <source>
        <dbReference type="EMBL" id="KAH8030297.1"/>
    </source>
</evidence>
<comment type="caution">
    <text evidence="1">The sequence shown here is derived from an EMBL/GenBank/DDBJ whole genome shotgun (WGS) entry which is preliminary data.</text>
</comment>
<reference evidence="1" key="2">
    <citation type="submission" date="2021-09" db="EMBL/GenBank/DDBJ databases">
        <authorList>
            <person name="Jia N."/>
            <person name="Wang J."/>
            <person name="Shi W."/>
            <person name="Du L."/>
            <person name="Sun Y."/>
            <person name="Zhan W."/>
            <person name="Jiang J."/>
            <person name="Wang Q."/>
            <person name="Zhang B."/>
            <person name="Ji P."/>
            <person name="Sakyi L.B."/>
            <person name="Cui X."/>
            <person name="Yuan T."/>
            <person name="Jiang B."/>
            <person name="Yang W."/>
            <person name="Lam T.T.-Y."/>
            <person name="Chang Q."/>
            <person name="Ding S."/>
            <person name="Wang X."/>
            <person name="Zhu J."/>
            <person name="Ruan X."/>
            <person name="Zhao L."/>
            <person name="Wei J."/>
            <person name="Que T."/>
            <person name="Du C."/>
            <person name="Cheng J."/>
            <person name="Dai P."/>
            <person name="Han X."/>
            <person name="Huang E."/>
            <person name="Gao Y."/>
            <person name="Liu J."/>
            <person name="Shao H."/>
            <person name="Ye R."/>
            <person name="Li L."/>
            <person name="Wei W."/>
            <person name="Wang X."/>
            <person name="Wang C."/>
            <person name="Huo Q."/>
            <person name="Li W."/>
            <person name="Guo W."/>
            <person name="Chen H."/>
            <person name="Chen S."/>
            <person name="Zhou L."/>
            <person name="Zhou L."/>
            <person name="Ni X."/>
            <person name="Tian J."/>
            <person name="Zhou Y."/>
            <person name="Sheng Y."/>
            <person name="Liu T."/>
            <person name="Pan Y."/>
            <person name="Xia L."/>
            <person name="Li J."/>
            <person name="Zhao F."/>
            <person name="Cao W."/>
        </authorList>
    </citation>
    <scope>NUCLEOTIDE SEQUENCE</scope>
    <source>
        <strain evidence="1">Rmic-2018</strain>
        <tissue evidence="1">Larvae</tissue>
    </source>
</reference>
<proteinExistence type="predicted"/>
<protein>
    <submittedName>
        <fullName evidence="1">Uncharacterized protein</fullName>
    </submittedName>
</protein>
<name>A0A9J6E7Z8_RHIMP</name>
<sequence length="114" mass="12898">MVEIGTAQSQKTGDRAAREPDRFHLFLFMRPSRDVKSSTSHVRCSRHNIICKAITKKIHSLHPDAGISTNRLLVTNDVVRLRPDIVVELKNKMFILDVAVAWDARTEALEAMCT</sequence>
<dbReference type="EMBL" id="JABSTU010000005">
    <property type="protein sequence ID" value="KAH8030297.1"/>
    <property type="molecule type" value="Genomic_DNA"/>
</dbReference>
<reference evidence="1" key="1">
    <citation type="journal article" date="2020" name="Cell">
        <title>Large-Scale Comparative Analyses of Tick Genomes Elucidate Their Genetic Diversity and Vector Capacities.</title>
        <authorList>
            <consortium name="Tick Genome and Microbiome Consortium (TIGMIC)"/>
            <person name="Jia N."/>
            <person name="Wang J."/>
            <person name="Shi W."/>
            <person name="Du L."/>
            <person name="Sun Y."/>
            <person name="Zhan W."/>
            <person name="Jiang J.F."/>
            <person name="Wang Q."/>
            <person name="Zhang B."/>
            <person name="Ji P."/>
            <person name="Bell-Sakyi L."/>
            <person name="Cui X.M."/>
            <person name="Yuan T.T."/>
            <person name="Jiang B.G."/>
            <person name="Yang W.F."/>
            <person name="Lam T.T."/>
            <person name="Chang Q.C."/>
            <person name="Ding S.J."/>
            <person name="Wang X.J."/>
            <person name="Zhu J.G."/>
            <person name="Ruan X.D."/>
            <person name="Zhao L."/>
            <person name="Wei J.T."/>
            <person name="Ye R.Z."/>
            <person name="Que T.C."/>
            <person name="Du C.H."/>
            <person name="Zhou Y.H."/>
            <person name="Cheng J.X."/>
            <person name="Dai P.F."/>
            <person name="Guo W.B."/>
            <person name="Han X.H."/>
            <person name="Huang E.J."/>
            <person name="Li L.F."/>
            <person name="Wei W."/>
            <person name="Gao Y.C."/>
            <person name="Liu J.Z."/>
            <person name="Shao H.Z."/>
            <person name="Wang X."/>
            <person name="Wang C.C."/>
            <person name="Yang T.C."/>
            <person name="Huo Q.B."/>
            <person name="Li W."/>
            <person name="Chen H.Y."/>
            <person name="Chen S.E."/>
            <person name="Zhou L.G."/>
            <person name="Ni X.B."/>
            <person name="Tian J.H."/>
            <person name="Sheng Y."/>
            <person name="Liu T."/>
            <person name="Pan Y.S."/>
            <person name="Xia L.Y."/>
            <person name="Li J."/>
            <person name="Zhao F."/>
            <person name="Cao W.C."/>
        </authorList>
    </citation>
    <scope>NUCLEOTIDE SEQUENCE</scope>
    <source>
        <strain evidence="1">Rmic-2018</strain>
    </source>
</reference>
<dbReference type="AlphaFoldDB" id="A0A9J6E7Z8"/>
<accession>A0A9J6E7Z8</accession>
<evidence type="ECO:0000313" key="2">
    <source>
        <dbReference type="Proteomes" id="UP000821866"/>
    </source>
</evidence>
<gene>
    <name evidence="1" type="ORF">HPB51_006729</name>
</gene>
<keyword evidence="2" id="KW-1185">Reference proteome</keyword>
<organism evidence="1 2">
    <name type="scientific">Rhipicephalus microplus</name>
    <name type="common">Cattle tick</name>
    <name type="synonym">Boophilus microplus</name>
    <dbReference type="NCBI Taxonomy" id="6941"/>
    <lineage>
        <taxon>Eukaryota</taxon>
        <taxon>Metazoa</taxon>
        <taxon>Ecdysozoa</taxon>
        <taxon>Arthropoda</taxon>
        <taxon>Chelicerata</taxon>
        <taxon>Arachnida</taxon>
        <taxon>Acari</taxon>
        <taxon>Parasitiformes</taxon>
        <taxon>Ixodida</taxon>
        <taxon>Ixodoidea</taxon>
        <taxon>Ixodidae</taxon>
        <taxon>Rhipicephalinae</taxon>
        <taxon>Rhipicephalus</taxon>
        <taxon>Boophilus</taxon>
    </lineage>
</organism>